<gene>
    <name evidence="2" type="ORF">TanjilG_07542</name>
</gene>
<feature type="domain" description="DUF7054" evidence="1">
    <location>
        <begin position="15"/>
        <end position="76"/>
    </location>
</feature>
<proteinExistence type="predicted"/>
<reference evidence="2 3" key="1">
    <citation type="journal article" date="2017" name="Plant Biotechnol. J.">
        <title>A comprehensive draft genome sequence for lupin (Lupinus angustifolius), an emerging health food: insights into plant-microbe interactions and legume evolution.</title>
        <authorList>
            <person name="Hane J.K."/>
            <person name="Ming Y."/>
            <person name="Kamphuis L.G."/>
            <person name="Nelson M.N."/>
            <person name="Garg G."/>
            <person name="Atkins C.A."/>
            <person name="Bayer P.E."/>
            <person name="Bravo A."/>
            <person name="Bringans S."/>
            <person name="Cannon S."/>
            <person name="Edwards D."/>
            <person name="Foley R."/>
            <person name="Gao L.L."/>
            <person name="Harrison M.J."/>
            <person name="Huang W."/>
            <person name="Hurgobin B."/>
            <person name="Li S."/>
            <person name="Liu C.W."/>
            <person name="McGrath A."/>
            <person name="Morahan G."/>
            <person name="Murray J."/>
            <person name="Weller J."/>
            <person name="Jian J."/>
            <person name="Singh K.B."/>
        </authorList>
    </citation>
    <scope>NUCLEOTIDE SEQUENCE [LARGE SCALE GENOMIC DNA]</scope>
    <source>
        <strain evidence="3">cv. Tanjil</strain>
        <tissue evidence="2">Whole plant</tissue>
    </source>
</reference>
<protein>
    <recommendedName>
        <fullName evidence="1">DUF7054 domain-containing protein</fullName>
    </recommendedName>
</protein>
<dbReference type="Gramene" id="OIW18051">
    <property type="protein sequence ID" value="OIW18051"/>
    <property type="gene ID" value="TanjilG_07542"/>
</dbReference>
<evidence type="ECO:0000313" key="2">
    <source>
        <dbReference type="EMBL" id="OIW18051.1"/>
    </source>
</evidence>
<dbReference type="STRING" id="3871.A0A1J7IH78"/>
<dbReference type="Proteomes" id="UP000188354">
    <property type="component" value="Chromosome LG01"/>
</dbReference>
<dbReference type="PANTHER" id="PTHR33270">
    <property type="entry name" value="BNAC05G50380D PROTEIN"/>
    <property type="match status" value="1"/>
</dbReference>
<evidence type="ECO:0000313" key="3">
    <source>
        <dbReference type="Proteomes" id="UP000188354"/>
    </source>
</evidence>
<organism evidence="2 3">
    <name type="scientific">Lupinus angustifolius</name>
    <name type="common">Narrow-leaved blue lupine</name>
    <dbReference type="NCBI Taxonomy" id="3871"/>
    <lineage>
        <taxon>Eukaryota</taxon>
        <taxon>Viridiplantae</taxon>
        <taxon>Streptophyta</taxon>
        <taxon>Embryophyta</taxon>
        <taxon>Tracheophyta</taxon>
        <taxon>Spermatophyta</taxon>
        <taxon>Magnoliopsida</taxon>
        <taxon>eudicotyledons</taxon>
        <taxon>Gunneridae</taxon>
        <taxon>Pentapetalae</taxon>
        <taxon>rosids</taxon>
        <taxon>fabids</taxon>
        <taxon>Fabales</taxon>
        <taxon>Fabaceae</taxon>
        <taxon>Papilionoideae</taxon>
        <taxon>50 kb inversion clade</taxon>
        <taxon>genistoids sensu lato</taxon>
        <taxon>core genistoids</taxon>
        <taxon>Genisteae</taxon>
        <taxon>Lupinus</taxon>
    </lineage>
</organism>
<dbReference type="InterPro" id="IPR040358">
    <property type="entry name" value="At4g22758-like"/>
</dbReference>
<dbReference type="AlphaFoldDB" id="A0A1J7IH78"/>
<dbReference type="EMBL" id="CM007361">
    <property type="protein sequence ID" value="OIW18051.1"/>
    <property type="molecule type" value="Genomic_DNA"/>
</dbReference>
<accession>A0A1J7IH78</accession>
<dbReference type="OMA" id="ANSGSEX"/>
<keyword evidence="3" id="KW-1185">Reference proteome</keyword>
<name>A0A1J7IH78_LUPAN</name>
<evidence type="ECO:0000259" key="1">
    <source>
        <dbReference type="Pfam" id="PF23156"/>
    </source>
</evidence>
<sequence>MGLSKQKKNRNVNSDRFLISINVLGSAGPIRFVVIEKDLVTEVIDTTLKLYAREGRQPVLVNDINGLYLYSTHAEFHGNFQFET</sequence>
<dbReference type="InterPro" id="IPR055482">
    <property type="entry name" value="DUF7054"/>
</dbReference>
<dbReference type="PANTHER" id="PTHR33270:SF18">
    <property type="entry name" value="OS02G0324700 PROTEIN"/>
    <property type="match status" value="1"/>
</dbReference>
<dbReference type="Pfam" id="PF23156">
    <property type="entry name" value="DUF7054"/>
    <property type="match status" value="1"/>
</dbReference>